<dbReference type="SUPFAM" id="SSF103473">
    <property type="entry name" value="MFS general substrate transporter"/>
    <property type="match status" value="1"/>
</dbReference>
<feature type="transmembrane region" description="Helical" evidence="2">
    <location>
        <begin position="335"/>
        <end position="355"/>
    </location>
</feature>
<feature type="transmembrane region" description="Helical" evidence="2">
    <location>
        <begin position="271"/>
        <end position="287"/>
    </location>
</feature>
<feature type="transmembrane region" description="Helical" evidence="2">
    <location>
        <begin position="52"/>
        <end position="76"/>
    </location>
</feature>
<accession>A0A8D8B193</accession>
<evidence type="ECO:0000256" key="1">
    <source>
        <dbReference type="ARBA" id="ARBA00004141"/>
    </source>
</evidence>
<feature type="domain" description="Major facilitator superfamily (MFS) profile" evidence="3">
    <location>
        <begin position="52"/>
        <end position="449"/>
    </location>
</feature>
<comment type="subcellular location">
    <subcellularLocation>
        <location evidence="1">Membrane</location>
        <topology evidence="1">Multi-pass membrane protein</topology>
    </subcellularLocation>
</comment>
<proteinExistence type="predicted"/>
<name>A0A8D8B193_CULPI</name>
<dbReference type="AlphaFoldDB" id="A0A8D8B193"/>
<dbReference type="InterPro" id="IPR011701">
    <property type="entry name" value="MFS"/>
</dbReference>
<keyword evidence="2" id="KW-0472">Membrane</keyword>
<dbReference type="FunFam" id="1.20.1250.20:FF:000413">
    <property type="entry name" value="Karmoisin, isoform B"/>
    <property type="match status" value="1"/>
</dbReference>
<feature type="transmembrane region" description="Helical" evidence="2">
    <location>
        <begin position="424"/>
        <end position="445"/>
    </location>
</feature>
<feature type="transmembrane region" description="Helical" evidence="2">
    <location>
        <begin position="216"/>
        <end position="234"/>
    </location>
</feature>
<dbReference type="InterPro" id="IPR036259">
    <property type="entry name" value="MFS_trans_sf"/>
</dbReference>
<feature type="transmembrane region" description="Helical" evidence="2">
    <location>
        <begin position="307"/>
        <end position="323"/>
    </location>
</feature>
<keyword evidence="2" id="KW-0812">Transmembrane</keyword>
<dbReference type="GO" id="GO:0022857">
    <property type="term" value="F:transmembrane transporter activity"/>
    <property type="evidence" value="ECO:0007669"/>
    <property type="project" value="InterPro"/>
</dbReference>
<keyword evidence="2" id="KW-1133">Transmembrane helix</keyword>
<feature type="transmembrane region" description="Helical" evidence="2">
    <location>
        <begin position="361"/>
        <end position="384"/>
    </location>
</feature>
<dbReference type="PROSITE" id="PS50850">
    <property type="entry name" value="MFS"/>
    <property type="match status" value="1"/>
</dbReference>
<dbReference type="Pfam" id="PF07690">
    <property type="entry name" value="MFS_1"/>
    <property type="match status" value="1"/>
</dbReference>
<feature type="transmembrane region" description="Helical" evidence="2">
    <location>
        <begin position="96"/>
        <end position="117"/>
    </location>
</feature>
<dbReference type="PANTHER" id="PTHR11360:SF312">
    <property type="entry name" value="KARMOISIN, ISOFORM B"/>
    <property type="match status" value="1"/>
</dbReference>
<dbReference type="EMBL" id="HBUE01054411">
    <property type="protein sequence ID" value="CAG6465859.1"/>
    <property type="molecule type" value="Transcribed_RNA"/>
</dbReference>
<dbReference type="InterPro" id="IPR020846">
    <property type="entry name" value="MFS_dom"/>
</dbReference>
<feature type="transmembrane region" description="Helical" evidence="2">
    <location>
        <begin position="396"/>
        <end position="418"/>
    </location>
</feature>
<reference evidence="4" key="1">
    <citation type="submission" date="2021-05" db="EMBL/GenBank/DDBJ databases">
        <authorList>
            <person name="Alioto T."/>
            <person name="Alioto T."/>
            <person name="Gomez Garrido J."/>
        </authorList>
    </citation>
    <scope>NUCLEOTIDE SEQUENCE</scope>
</reference>
<evidence type="ECO:0000256" key="2">
    <source>
        <dbReference type="SAM" id="Phobius"/>
    </source>
</evidence>
<sequence length="542" mass="58234">MAEQVKMVNGNGAPGTIVNGSAVNGHVPTKAKELSAPNGEVSHEPPDGGTRAWLVMVGAFLCNGVLFGVINTYSVVYLTLRKQLQDAGDDEASSKAALVGSLTIGTTFLLSPVSGILTDKIGLRRTTLCGGVLTCGGMFLSSFFTDNVTALYFTYGIMFGLGAALAYTPSLAILGHYFKKYLGLVSGVVTAGSSVFTAIMPILLEKLVAKTGLATSFRVLSVISSFVIFCALLYKPLQPPPPPPRVKPGRSRFNTMMRSFINFDNWKKKKYIIWALSIPIALFGYFVPYVHMGKFVEDSFPGEEKNLPVMCIGITSGLGRLLFGYIADFPRVNRVLLQQMSFVLIGTMTMCLPATGSFPLLLAIALAMGLFDGCFISLLGPIAYDICGPRGATQAIGFLLGLCSIPLTVGPPIAGRLYDHTGSYMIPFVLAGIPPLFGASTMFLIRCVKDDAPATPETVLKDPTHQPLAQTAWDSENPADARNGKLNGHIREERRATLASSGIIDVKSPLLTNVAVSSLVVDSFYSDYPGSFRERKYSYSYL</sequence>
<dbReference type="PANTHER" id="PTHR11360">
    <property type="entry name" value="MONOCARBOXYLATE TRANSPORTER"/>
    <property type="match status" value="1"/>
</dbReference>
<evidence type="ECO:0000313" key="4">
    <source>
        <dbReference type="EMBL" id="CAG6465859.1"/>
    </source>
</evidence>
<protein>
    <submittedName>
        <fullName evidence="4">Monocarboxylate transporter 10</fullName>
    </submittedName>
</protein>
<feature type="transmembrane region" description="Helical" evidence="2">
    <location>
        <begin position="181"/>
        <end position="204"/>
    </location>
</feature>
<dbReference type="GO" id="GO:0016020">
    <property type="term" value="C:membrane"/>
    <property type="evidence" value="ECO:0007669"/>
    <property type="project" value="UniProtKB-SubCell"/>
</dbReference>
<organism evidence="4">
    <name type="scientific">Culex pipiens</name>
    <name type="common">House mosquito</name>
    <dbReference type="NCBI Taxonomy" id="7175"/>
    <lineage>
        <taxon>Eukaryota</taxon>
        <taxon>Metazoa</taxon>
        <taxon>Ecdysozoa</taxon>
        <taxon>Arthropoda</taxon>
        <taxon>Hexapoda</taxon>
        <taxon>Insecta</taxon>
        <taxon>Pterygota</taxon>
        <taxon>Neoptera</taxon>
        <taxon>Endopterygota</taxon>
        <taxon>Diptera</taxon>
        <taxon>Nematocera</taxon>
        <taxon>Culicoidea</taxon>
        <taxon>Culicidae</taxon>
        <taxon>Culicinae</taxon>
        <taxon>Culicini</taxon>
        <taxon>Culex</taxon>
        <taxon>Culex</taxon>
    </lineage>
</organism>
<dbReference type="InterPro" id="IPR050327">
    <property type="entry name" value="Proton-linked_MCT"/>
</dbReference>
<evidence type="ECO:0000259" key="3">
    <source>
        <dbReference type="PROSITE" id="PS50850"/>
    </source>
</evidence>
<dbReference type="Gene3D" id="1.20.1250.20">
    <property type="entry name" value="MFS general substrate transporter like domains"/>
    <property type="match status" value="2"/>
</dbReference>
<feature type="transmembrane region" description="Helical" evidence="2">
    <location>
        <begin position="150"/>
        <end position="174"/>
    </location>
</feature>